<organism evidence="1 2">
    <name type="scientific">Paenibacillus filicis</name>
    <dbReference type="NCBI Taxonomy" id="669464"/>
    <lineage>
        <taxon>Bacteria</taxon>
        <taxon>Bacillati</taxon>
        <taxon>Bacillota</taxon>
        <taxon>Bacilli</taxon>
        <taxon>Bacillales</taxon>
        <taxon>Paenibacillaceae</taxon>
        <taxon>Paenibacillus</taxon>
    </lineage>
</organism>
<dbReference type="RefSeq" id="WP_341413909.1">
    <property type="nucleotide sequence ID" value="NZ_JBBPCC010000001.1"/>
</dbReference>
<dbReference type="PANTHER" id="PTHR40616:SF1">
    <property type="entry name" value="LINALOOL DEHYDRATASE_ISOMERASE DOMAIN-CONTAINING PROTEIN"/>
    <property type="match status" value="1"/>
</dbReference>
<dbReference type="Proteomes" id="UP001469365">
    <property type="component" value="Unassembled WGS sequence"/>
</dbReference>
<evidence type="ECO:0000313" key="1">
    <source>
        <dbReference type="EMBL" id="MEK8126865.1"/>
    </source>
</evidence>
<gene>
    <name evidence="1" type="ORF">WMW72_02980</name>
</gene>
<dbReference type="EMBL" id="JBBPCC010000001">
    <property type="protein sequence ID" value="MEK8126865.1"/>
    <property type="molecule type" value="Genomic_DNA"/>
</dbReference>
<accession>A0ABU9DDD7</accession>
<reference evidence="1 2" key="1">
    <citation type="submission" date="2024-04" db="EMBL/GenBank/DDBJ databases">
        <title>draft genome sequnece of Paenibacillus filicis.</title>
        <authorList>
            <person name="Kim D.-U."/>
        </authorList>
    </citation>
    <scope>NUCLEOTIDE SEQUENCE [LARGE SCALE GENOMIC DNA]</scope>
    <source>
        <strain evidence="1 2">KACC14197</strain>
    </source>
</reference>
<comment type="caution">
    <text evidence="1">The sequence shown here is derived from an EMBL/GenBank/DDBJ whole genome shotgun (WGS) entry which is preliminary data.</text>
</comment>
<protein>
    <recommendedName>
        <fullName evidence="3">Heparin-sulfate lyase N-terminal domain-containing protein</fullName>
    </recommendedName>
</protein>
<dbReference type="PANTHER" id="PTHR40616">
    <property type="entry name" value="LINALOOL DEHYDRATASE_ISOMERASE DOMAIN-CONTAINING PROTEIN"/>
    <property type="match status" value="1"/>
</dbReference>
<proteinExistence type="predicted"/>
<keyword evidence="2" id="KW-1185">Reference proteome</keyword>
<evidence type="ECO:0008006" key="3">
    <source>
        <dbReference type="Google" id="ProtNLM"/>
    </source>
</evidence>
<evidence type="ECO:0000313" key="2">
    <source>
        <dbReference type="Proteomes" id="UP001469365"/>
    </source>
</evidence>
<sequence>MNVMNRKEGRPADSRWFPHLQRVLASMHDSYNPDNGMLRRPFSSPGYHTTIKQAEFAYPIRDTTDYALGLLDEGDAAYRERAYAIIRQVISLQDQNTESATYGIWSWFWEEPLAKMSPPDWNWADFIGKRLLLILIRHGGVMPGELRELVADAVRHCCESIIRRNVGPEYTNIAIMGTFVTLVGGEVLQDGRIRNYGITRLQRLHAYTMQSGSFLEYNSPAYGIVCIVELSGLVAQVSDEESLQLAGDLLELTWTMIAEHFHAGTLEWAGPHARSYDTFLKESRLSFLYMACEGTIPFVDEEKMHYELEWYGNGIRCPERLLPLLTEPGTRELLRELPQSGEFRTRTAYTYMTPSWTLGSFNHGIMWNQCRNLLAFAGSSGADHSYVRLRVLHDGYDYCSAVYIGEQREGNALFGIRFALDGGDTHPNLDPADGRIAASDLRIRLEIGSKRQAPVCSVREGREACVRFEALDVEMRLQFLHGEASGLGPFRLERTEADGVIGLDVVLYSGATRDIDFHEMERVLFLFALSLGQPDEGPDAGIRLEGDGTVTAMLGKGEAQLILRQGGKPLSRHELFHEAVQT</sequence>
<name>A0ABU9DDD7_9BACL</name>